<organism evidence="2 3">
    <name type="scientific">Parabacteroides chinchillae</name>
    <dbReference type="NCBI Taxonomy" id="871327"/>
    <lineage>
        <taxon>Bacteria</taxon>
        <taxon>Pseudomonadati</taxon>
        <taxon>Bacteroidota</taxon>
        <taxon>Bacteroidia</taxon>
        <taxon>Bacteroidales</taxon>
        <taxon>Tannerellaceae</taxon>
        <taxon>Parabacteroides</taxon>
    </lineage>
</organism>
<dbReference type="EMBL" id="FNVS01000001">
    <property type="protein sequence ID" value="SEF45511.1"/>
    <property type="molecule type" value="Genomic_DNA"/>
</dbReference>
<sequence>MGNDLNISIISDADGNIFISSPNHIQEVILYDINGHLLNKQLTGSNQTVSISYKEYPAGIYIIHIYTSKGKSSHKFIKNR</sequence>
<evidence type="ECO:0000259" key="1">
    <source>
        <dbReference type="Pfam" id="PF18962"/>
    </source>
</evidence>
<evidence type="ECO:0000313" key="2">
    <source>
        <dbReference type="EMBL" id="SEF45511.1"/>
    </source>
</evidence>
<gene>
    <name evidence="2" type="ORF">SAMN05444001_101262</name>
</gene>
<feature type="domain" description="Secretion system C-terminal sorting" evidence="1">
    <location>
        <begin position="14"/>
        <end position="77"/>
    </location>
</feature>
<dbReference type="AlphaFoldDB" id="A0A8G2F9F0"/>
<evidence type="ECO:0000313" key="3">
    <source>
        <dbReference type="Proteomes" id="UP000236725"/>
    </source>
</evidence>
<dbReference type="InterPro" id="IPR026444">
    <property type="entry name" value="Secre_tail"/>
</dbReference>
<dbReference type="RefSeq" id="WP_103982213.1">
    <property type="nucleotide sequence ID" value="NZ_FNVS01000001.1"/>
</dbReference>
<comment type="caution">
    <text evidence="2">The sequence shown here is derived from an EMBL/GenBank/DDBJ whole genome shotgun (WGS) entry which is preliminary data.</text>
</comment>
<reference evidence="2 3" key="1">
    <citation type="submission" date="2016-10" db="EMBL/GenBank/DDBJ databases">
        <authorList>
            <person name="Varghese N."/>
            <person name="Submissions S."/>
        </authorList>
    </citation>
    <scope>NUCLEOTIDE SEQUENCE [LARGE SCALE GENOMIC DNA]</scope>
    <source>
        <strain evidence="2 3">DSM 29073</strain>
    </source>
</reference>
<accession>A0A8G2F9F0</accession>
<keyword evidence="3" id="KW-1185">Reference proteome</keyword>
<dbReference type="Proteomes" id="UP000236725">
    <property type="component" value="Unassembled WGS sequence"/>
</dbReference>
<dbReference type="Pfam" id="PF18962">
    <property type="entry name" value="Por_Secre_tail"/>
    <property type="match status" value="1"/>
</dbReference>
<dbReference type="NCBIfam" id="TIGR04183">
    <property type="entry name" value="Por_Secre_tail"/>
    <property type="match status" value="1"/>
</dbReference>
<name>A0A8G2F9F0_9BACT</name>
<protein>
    <submittedName>
        <fullName evidence="2">Por secretion system C-terminal sorting domain-containing protein</fullName>
    </submittedName>
</protein>
<proteinExistence type="predicted"/>